<evidence type="ECO:0000259" key="10">
    <source>
        <dbReference type="PROSITE" id="PS50850"/>
    </source>
</evidence>
<dbReference type="GO" id="GO:0015293">
    <property type="term" value="F:symporter activity"/>
    <property type="evidence" value="ECO:0007669"/>
    <property type="project" value="UniProtKB-KW"/>
</dbReference>
<keyword evidence="5 9" id="KW-0812">Transmembrane</keyword>
<dbReference type="GO" id="GO:0016020">
    <property type="term" value="C:membrane"/>
    <property type="evidence" value="ECO:0007669"/>
    <property type="project" value="UniProtKB-SubCell"/>
</dbReference>
<keyword evidence="6" id="KW-0769">Symport</keyword>
<dbReference type="OrthoDB" id="5296287at2759"/>
<gene>
    <name evidence="11" type="ORF">SADUNF_Sadunf02G0080600</name>
</gene>
<feature type="transmembrane region" description="Helical" evidence="9">
    <location>
        <begin position="602"/>
        <end position="621"/>
    </location>
</feature>
<keyword evidence="7 9" id="KW-1133">Transmembrane helix</keyword>
<feature type="transmembrane region" description="Helical" evidence="9">
    <location>
        <begin position="80"/>
        <end position="99"/>
    </location>
</feature>
<dbReference type="EMBL" id="JADGMS010000002">
    <property type="protein sequence ID" value="KAF9687313.1"/>
    <property type="molecule type" value="Genomic_DNA"/>
</dbReference>
<comment type="subcellular location">
    <subcellularLocation>
        <location evidence="1">Membrane</location>
        <topology evidence="1">Multi-pass membrane protein</topology>
    </subcellularLocation>
</comment>
<organism evidence="11 12">
    <name type="scientific">Salix dunnii</name>
    <dbReference type="NCBI Taxonomy" id="1413687"/>
    <lineage>
        <taxon>Eukaryota</taxon>
        <taxon>Viridiplantae</taxon>
        <taxon>Streptophyta</taxon>
        <taxon>Embryophyta</taxon>
        <taxon>Tracheophyta</taxon>
        <taxon>Spermatophyta</taxon>
        <taxon>Magnoliopsida</taxon>
        <taxon>eudicotyledons</taxon>
        <taxon>Gunneridae</taxon>
        <taxon>Pentapetalae</taxon>
        <taxon>rosids</taxon>
        <taxon>fabids</taxon>
        <taxon>Malpighiales</taxon>
        <taxon>Salicaceae</taxon>
        <taxon>Saliceae</taxon>
        <taxon>Salix</taxon>
    </lineage>
</organism>
<dbReference type="CDD" id="cd17361">
    <property type="entry name" value="MFS_STP"/>
    <property type="match status" value="2"/>
</dbReference>
<dbReference type="InterPro" id="IPR005828">
    <property type="entry name" value="MFS_sugar_transport-like"/>
</dbReference>
<dbReference type="Proteomes" id="UP000657918">
    <property type="component" value="Unassembled WGS sequence"/>
</dbReference>
<evidence type="ECO:0000256" key="2">
    <source>
        <dbReference type="ARBA" id="ARBA00010992"/>
    </source>
</evidence>
<feature type="transmembrane region" description="Helical" evidence="9">
    <location>
        <begin position="111"/>
        <end position="130"/>
    </location>
</feature>
<feature type="transmembrane region" description="Helical" evidence="9">
    <location>
        <begin position="904"/>
        <end position="924"/>
    </location>
</feature>
<protein>
    <recommendedName>
        <fullName evidence="10">Major facilitator superfamily (MFS) profile domain-containing protein</fullName>
    </recommendedName>
</protein>
<name>A0A835N702_9ROSI</name>
<dbReference type="InterPro" id="IPR036259">
    <property type="entry name" value="MFS_trans_sf"/>
</dbReference>
<keyword evidence="12" id="KW-1185">Reference proteome</keyword>
<feature type="transmembrane region" description="Helical" evidence="9">
    <location>
        <begin position="425"/>
        <end position="442"/>
    </location>
</feature>
<feature type="transmembrane region" description="Helical" evidence="9">
    <location>
        <begin position="386"/>
        <end position="404"/>
    </location>
</feature>
<evidence type="ECO:0000313" key="12">
    <source>
        <dbReference type="Proteomes" id="UP000657918"/>
    </source>
</evidence>
<keyword evidence="8 9" id="KW-0472">Membrane</keyword>
<dbReference type="Gene3D" id="1.20.1250.20">
    <property type="entry name" value="MFS general substrate transporter like domains"/>
    <property type="match status" value="2"/>
</dbReference>
<feature type="transmembrane region" description="Helical" evidence="9">
    <location>
        <begin position="945"/>
        <end position="963"/>
    </location>
</feature>
<evidence type="ECO:0000256" key="7">
    <source>
        <dbReference type="ARBA" id="ARBA00022989"/>
    </source>
</evidence>
<evidence type="ECO:0000256" key="5">
    <source>
        <dbReference type="ARBA" id="ARBA00022692"/>
    </source>
</evidence>
<feature type="transmembrane region" description="Helical" evidence="9">
    <location>
        <begin position="840"/>
        <end position="862"/>
    </location>
</feature>
<sequence>MTGGGFVANGPAGGFNGKITVPVVITCVVAASSGLIFGYDIGISGGVTTMAPFLMKFFPEVFRKASEAKTNMYCKYDSQVLTAFTSSLYIAGLASSLVASRLTASVGRKNTIVLGGCTFLAGAAINGGAANVAMLLLGRILLGFGVGFTNQATPLYLSEVAPPKWRGAFSTGFQFFIGVGVVAANCINFGMAKHSWGWRFSLGLAVVPAAIMTTGALFISDTPSSLVERGRVEQARKSLTKVRGSSSDVDAELADLLKFNEIAKDAKREPFLTIFERQYRPHLVMSIAIPFFQQLTGINIIAFYAPVIFQSIGFGSNSALIAAIVLGLVNLGSILVSTGMVDRHGRRFLFIIGGIQMFICQVAVTVVLAVSTGVSGTKHISKGHGIFLLVLMCIYAAGFGWSWGPLSWLVPSEIFPMKIRPTGQSINVAVNFATTFVLSQTFLSMLCHFKFGTFLFYAGWIALMTVFVVFFLPETKGIPLDSMYEVWERHWYWGRFVRGSDNSLLRTLSKTGEEDEEEMAVSLEIGAADNMGGDNNPGKITLSVLITCIVAASGGLIFGYDIGISGGVTTMPSFLETFFPSVAKQAAEAENTNMYCMYDSHALTLFTSSLYIAGLVASLVASRLIATTGRKNVMLLGGCIFFAGAALNGLATNVLVLILGRLLLGVGVGFNNQATPVYLSEVAPPKWRGAFSTGFQFFNGIGVLSANCINFLMAKHSWGWRLSLGLAAVPAAIMTIGALFILDTPSSLVERGKLVEARQSLIKIRGNKSNVDDELAELVNSIELDKDAQEPLKTIFERRYRPHLVMAIAIPFFQQFTGIGVVAFYTPVVFSSVGSGHESALTAAIVLGAVNLGSILVSTVVVDRYGRRLLFIIGGTQMFICQVALSILLYMATGAAGTEKIPKGYDLLLLVFMCIYAAGFGWSWNPLTVLIPSEIFPMRIRATGITINIVVAFSFTFVLSQFFLTMLCHLKHSLFLFYGCWIAVMTVFVVVFLPETREIPLEKMDEVWKKHWYWRRFVEGQL</sequence>
<feature type="domain" description="Major facilitator superfamily (MFS) profile" evidence="10">
    <location>
        <begin position="26"/>
        <end position="476"/>
    </location>
</feature>
<feature type="transmembrane region" description="Helical" evidence="9">
    <location>
        <begin position="633"/>
        <end position="659"/>
    </location>
</feature>
<dbReference type="InterPro" id="IPR044778">
    <property type="entry name" value="MFS_STP/MST-like_plant"/>
</dbReference>
<evidence type="ECO:0000256" key="9">
    <source>
        <dbReference type="SAM" id="Phobius"/>
    </source>
</evidence>
<feature type="transmembrane region" description="Helical" evidence="9">
    <location>
        <begin position="283"/>
        <end position="305"/>
    </location>
</feature>
<feature type="transmembrane region" description="Helical" evidence="9">
    <location>
        <begin position="317"/>
        <end position="336"/>
    </location>
</feature>
<feature type="transmembrane region" description="Helical" evidence="9">
    <location>
        <begin position="454"/>
        <end position="473"/>
    </location>
</feature>
<dbReference type="SUPFAM" id="SSF103473">
    <property type="entry name" value="MFS general substrate transporter"/>
    <property type="match status" value="2"/>
</dbReference>
<keyword evidence="3" id="KW-0813">Transport</keyword>
<comment type="caution">
    <text evidence="11">The sequence shown here is derived from an EMBL/GenBank/DDBJ whole genome shotgun (WGS) entry which is preliminary data.</text>
</comment>
<reference evidence="11 12" key="1">
    <citation type="submission" date="2020-10" db="EMBL/GenBank/DDBJ databases">
        <title>Plant Genome Project.</title>
        <authorList>
            <person name="Zhang R.-G."/>
        </authorList>
    </citation>
    <scope>NUCLEOTIDE SEQUENCE [LARGE SCALE GENOMIC DNA]</scope>
    <source>
        <strain evidence="11">FAFU-HL-1</strain>
        <tissue evidence="11">Leaf</tissue>
    </source>
</reference>
<evidence type="ECO:0000256" key="8">
    <source>
        <dbReference type="ARBA" id="ARBA00023136"/>
    </source>
</evidence>
<feature type="transmembrane region" description="Helical" evidence="9">
    <location>
        <begin position="720"/>
        <end position="742"/>
    </location>
</feature>
<dbReference type="PANTHER" id="PTHR23500:SF44">
    <property type="entry name" value="SUGAR TRANSPORT PROTEIN 5"/>
    <property type="match status" value="1"/>
</dbReference>
<keyword evidence="4" id="KW-0762">Sugar transport</keyword>
<evidence type="ECO:0000256" key="1">
    <source>
        <dbReference type="ARBA" id="ARBA00004141"/>
    </source>
</evidence>
<dbReference type="InterPro" id="IPR020846">
    <property type="entry name" value="MFS_dom"/>
</dbReference>
<proteinExistence type="inferred from homology"/>
<dbReference type="FunFam" id="1.20.1250.20:FF:000002">
    <property type="entry name" value="Sugar transport protein 13"/>
    <property type="match status" value="2"/>
</dbReference>
<dbReference type="InterPro" id="IPR045262">
    <property type="entry name" value="STP/PLT_plant"/>
</dbReference>
<dbReference type="PRINTS" id="PR00171">
    <property type="entry name" value="SUGRTRNSPORT"/>
</dbReference>
<feature type="transmembrane region" description="Helical" evidence="9">
    <location>
        <begin position="869"/>
        <end position="892"/>
    </location>
</feature>
<accession>A0A835N702</accession>
<evidence type="ECO:0000256" key="4">
    <source>
        <dbReference type="ARBA" id="ARBA00022597"/>
    </source>
</evidence>
<dbReference type="PROSITE" id="PS00217">
    <property type="entry name" value="SUGAR_TRANSPORT_2"/>
    <property type="match status" value="2"/>
</dbReference>
<dbReference type="Pfam" id="PF00083">
    <property type="entry name" value="Sugar_tr"/>
    <property type="match status" value="2"/>
</dbReference>
<comment type="similarity">
    <text evidence="2">Belongs to the major facilitator superfamily. Sugar transporter (TC 2.A.1.1) family.</text>
</comment>
<evidence type="ECO:0000256" key="6">
    <source>
        <dbReference type="ARBA" id="ARBA00022847"/>
    </source>
</evidence>
<evidence type="ECO:0000256" key="3">
    <source>
        <dbReference type="ARBA" id="ARBA00022448"/>
    </source>
</evidence>
<feature type="transmembrane region" description="Helical" evidence="9">
    <location>
        <begin position="540"/>
        <end position="560"/>
    </location>
</feature>
<dbReference type="AlphaFoldDB" id="A0A835N702"/>
<dbReference type="NCBIfam" id="TIGR00879">
    <property type="entry name" value="SP"/>
    <property type="match status" value="2"/>
</dbReference>
<feature type="transmembrane region" description="Helical" evidence="9">
    <location>
        <begin position="804"/>
        <end position="828"/>
    </location>
</feature>
<dbReference type="PANTHER" id="PTHR23500">
    <property type="entry name" value="SOLUTE CARRIER FAMILY 2, FACILITATED GLUCOSE TRANSPORTER"/>
    <property type="match status" value="1"/>
</dbReference>
<feature type="transmembrane region" description="Helical" evidence="9">
    <location>
        <begin position="169"/>
        <end position="190"/>
    </location>
</feature>
<feature type="transmembrane region" description="Helical" evidence="9">
    <location>
        <begin position="975"/>
        <end position="994"/>
    </location>
</feature>
<dbReference type="PROSITE" id="PS50850">
    <property type="entry name" value="MFS"/>
    <property type="match status" value="2"/>
</dbReference>
<dbReference type="InterPro" id="IPR003663">
    <property type="entry name" value="Sugar/inositol_transpt"/>
</dbReference>
<evidence type="ECO:0000313" key="11">
    <source>
        <dbReference type="EMBL" id="KAF9687313.1"/>
    </source>
</evidence>
<dbReference type="InterPro" id="IPR005829">
    <property type="entry name" value="Sugar_transporter_CS"/>
</dbReference>
<feature type="domain" description="Major facilitator superfamily (MFS) profile" evidence="10">
    <location>
        <begin position="547"/>
        <end position="997"/>
    </location>
</feature>
<feature type="transmembrane region" description="Helical" evidence="9">
    <location>
        <begin position="348"/>
        <end position="374"/>
    </location>
</feature>
<dbReference type="GO" id="GO:0015145">
    <property type="term" value="F:monosaccharide transmembrane transporter activity"/>
    <property type="evidence" value="ECO:0007669"/>
    <property type="project" value="InterPro"/>
</dbReference>